<reference evidence="1" key="1">
    <citation type="submission" date="2018-02" db="EMBL/GenBank/DDBJ databases">
        <title>Rhizophora mucronata_Transcriptome.</title>
        <authorList>
            <person name="Meera S.P."/>
            <person name="Sreeshan A."/>
            <person name="Augustine A."/>
        </authorList>
    </citation>
    <scope>NUCLEOTIDE SEQUENCE</scope>
    <source>
        <tissue evidence="1">Leaf</tissue>
    </source>
</reference>
<dbReference type="InterPro" id="IPR032675">
    <property type="entry name" value="LRR_dom_sf"/>
</dbReference>
<dbReference type="AlphaFoldDB" id="A0A2P2PSC6"/>
<evidence type="ECO:0000313" key="1">
    <source>
        <dbReference type="EMBL" id="MBX57603.1"/>
    </source>
</evidence>
<sequence>MSSNKFRGEIPPDLGDARQLQYLNISENKGLLYFYLVLFLMIVSSRQ</sequence>
<accession>A0A2P2PSC6</accession>
<organism evidence="1">
    <name type="scientific">Rhizophora mucronata</name>
    <name type="common">Asiatic mangrove</name>
    <dbReference type="NCBI Taxonomy" id="61149"/>
    <lineage>
        <taxon>Eukaryota</taxon>
        <taxon>Viridiplantae</taxon>
        <taxon>Streptophyta</taxon>
        <taxon>Embryophyta</taxon>
        <taxon>Tracheophyta</taxon>
        <taxon>Spermatophyta</taxon>
        <taxon>Magnoliopsida</taxon>
        <taxon>eudicotyledons</taxon>
        <taxon>Gunneridae</taxon>
        <taxon>Pentapetalae</taxon>
        <taxon>rosids</taxon>
        <taxon>fabids</taxon>
        <taxon>Malpighiales</taxon>
        <taxon>Rhizophoraceae</taxon>
        <taxon>Rhizophora</taxon>
    </lineage>
</organism>
<dbReference type="EMBL" id="GGEC01077119">
    <property type="protein sequence ID" value="MBX57603.1"/>
    <property type="molecule type" value="Transcribed_RNA"/>
</dbReference>
<dbReference type="Gene3D" id="3.80.10.10">
    <property type="entry name" value="Ribonuclease Inhibitor"/>
    <property type="match status" value="1"/>
</dbReference>
<name>A0A2P2PSC6_RHIMU</name>
<protein>
    <submittedName>
        <fullName evidence="1">Uncharacterized protein</fullName>
    </submittedName>
</protein>
<proteinExistence type="predicted"/>